<dbReference type="Proteomes" id="UP000494272">
    <property type="component" value="Unassembled WGS sequence"/>
</dbReference>
<dbReference type="AlphaFoldDB" id="A0A6S7DUK4"/>
<evidence type="ECO:0000313" key="2">
    <source>
        <dbReference type="Proteomes" id="UP000494272"/>
    </source>
</evidence>
<keyword evidence="2" id="KW-1185">Reference proteome</keyword>
<accession>A0A6S7DUK4</accession>
<gene>
    <name evidence="1" type="ORF">LMG26841_01652</name>
</gene>
<protein>
    <recommendedName>
        <fullName evidence="3">TnsA endonuclease N-terminal domain-containing protein</fullName>
    </recommendedName>
</protein>
<sequence>MSDRSSGASVAFRRKSMLLERGRKVVTRSPHRRVGYISCPWLQEEQVEYESLLELNFARIALLCPGLVSIRSQPFVIELPGGAKYTPDFRLDFASKLAVIVEVKPSKFVRQHQENLDTAAELLRSHGFTYLIATEEQINKDGRDARASVYIRYARSHYTDDVVRDALVKLQEPVTPGSIDKLAQCVGCPRELVLHLIGIRRLTVGPSLLPDQISFPSDLKELRNGEFCPASWLNN</sequence>
<name>A0A6S7DUK4_9BURK</name>
<reference evidence="1 2" key="1">
    <citation type="submission" date="2020-04" db="EMBL/GenBank/DDBJ databases">
        <authorList>
            <person name="De Canck E."/>
        </authorList>
    </citation>
    <scope>NUCLEOTIDE SEQUENCE [LARGE SCALE GENOMIC DNA]</scope>
    <source>
        <strain evidence="1 2">LMG 26841</strain>
    </source>
</reference>
<organism evidence="1 2">
    <name type="scientific">Achromobacter dolens</name>
    <dbReference type="NCBI Taxonomy" id="1287738"/>
    <lineage>
        <taxon>Bacteria</taxon>
        <taxon>Pseudomonadati</taxon>
        <taxon>Pseudomonadota</taxon>
        <taxon>Betaproteobacteria</taxon>
        <taxon>Burkholderiales</taxon>
        <taxon>Alcaligenaceae</taxon>
        <taxon>Achromobacter</taxon>
    </lineage>
</organism>
<evidence type="ECO:0008006" key="3">
    <source>
        <dbReference type="Google" id="ProtNLM"/>
    </source>
</evidence>
<proteinExistence type="predicted"/>
<evidence type="ECO:0000313" key="1">
    <source>
        <dbReference type="EMBL" id="CAB3844904.1"/>
    </source>
</evidence>
<dbReference type="EMBL" id="CADIKW010000002">
    <property type="protein sequence ID" value="CAB3844904.1"/>
    <property type="molecule type" value="Genomic_DNA"/>
</dbReference>